<dbReference type="EMBL" id="QTSX02002231">
    <property type="protein sequence ID" value="KAJ9076976.1"/>
    <property type="molecule type" value="Genomic_DNA"/>
</dbReference>
<name>A0ACC2TRI5_9FUNG</name>
<sequence length="94" mass="10614">MVSEASVVVNHQLPMDLGGYSPPHEDLFILSRYFCHSNDINLYSPNLVPNNHPGESFPLSLSPSEEEEVSVPQDFSEPPMHAPKHTPWLLMDWS</sequence>
<reference evidence="1" key="1">
    <citation type="submission" date="2022-04" db="EMBL/GenBank/DDBJ databases">
        <title>Genome of the entomopathogenic fungus Entomophthora muscae.</title>
        <authorList>
            <person name="Elya C."/>
            <person name="Lovett B.R."/>
            <person name="Lee E."/>
            <person name="Macias A.M."/>
            <person name="Hajek A.E."/>
            <person name="De Bivort B.L."/>
            <person name="Kasson M.T."/>
            <person name="De Fine Licht H.H."/>
            <person name="Stajich J.E."/>
        </authorList>
    </citation>
    <scope>NUCLEOTIDE SEQUENCE</scope>
    <source>
        <strain evidence="1">Berkeley</strain>
    </source>
</reference>
<evidence type="ECO:0000313" key="2">
    <source>
        <dbReference type="Proteomes" id="UP001165960"/>
    </source>
</evidence>
<dbReference type="Proteomes" id="UP001165960">
    <property type="component" value="Unassembled WGS sequence"/>
</dbReference>
<keyword evidence="2" id="KW-1185">Reference proteome</keyword>
<evidence type="ECO:0000313" key="1">
    <source>
        <dbReference type="EMBL" id="KAJ9076976.1"/>
    </source>
</evidence>
<organism evidence="1 2">
    <name type="scientific">Entomophthora muscae</name>
    <dbReference type="NCBI Taxonomy" id="34485"/>
    <lineage>
        <taxon>Eukaryota</taxon>
        <taxon>Fungi</taxon>
        <taxon>Fungi incertae sedis</taxon>
        <taxon>Zoopagomycota</taxon>
        <taxon>Entomophthoromycotina</taxon>
        <taxon>Entomophthoromycetes</taxon>
        <taxon>Entomophthorales</taxon>
        <taxon>Entomophthoraceae</taxon>
        <taxon>Entomophthora</taxon>
    </lineage>
</organism>
<gene>
    <name evidence="1" type="ORF">DSO57_1021163</name>
</gene>
<protein>
    <submittedName>
        <fullName evidence="1">Uncharacterized protein</fullName>
    </submittedName>
</protein>
<proteinExistence type="predicted"/>
<accession>A0ACC2TRI5</accession>
<comment type="caution">
    <text evidence="1">The sequence shown here is derived from an EMBL/GenBank/DDBJ whole genome shotgun (WGS) entry which is preliminary data.</text>
</comment>